<dbReference type="PANTHER" id="PTHR46033:SF83">
    <property type="entry name" value="PROTEIN MAINTENANCE OF MERISTEMS-LIKE"/>
    <property type="match status" value="1"/>
</dbReference>
<evidence type="ECO:0000313" key="2">
    <source>
        <dbReference type="EMBL" id="KAK9938428.1"/>
    </source>
</evidence>
<comment type="caution">
    <text evidence="2">The sequence shown here is derived from an EMBL/GenBank/DDBJ whole genome shotgun (WGS) entry which is preliminary data.</text>
</comment>
<keyword evidence="3" id="KW-1185">Reference proteome</keyword>
<evidence type="ECO:0000259" key="1">
    <source>
        <dbReference type="Pfam" id="PF10536"/>
    </source>
</evidence>
<sequence>MAKRAEGPHSYHRIYEEREEKLVSFKFGKETRRVARFLKPCALNSSEAVRPSSTPLLCEVFPHSLQQWPSKVLFPGCKKPQQKWEDWIDRLAGKYCTIWNQAGICDAIMSSKYEIKFNKDLVLVLAEFWSSKTNTFVFDWGEATITMEDLMVLGGFSVLGRPVTKPINGLLLEIVEEMEKKKTEMTRTPAKKAYHYNWMTHFMEQQGYKYEHVAFLSFWLARFVFPSVPEESLGKHVFPIAVLLSQGTRVSLAPAILAGLFKDLSFLKNQALKGEELVSVSSPFQLLQLWALERFQPVLKSPPKSLKPGEPRAARWHKVNPRFSLPDVRRDVNLPKNFQWRPYAADLTNWKHGSYYQASKLCFFDKTTDQNLQSYVKCLCGAELVGLEDCKERYLPHRVAMQFGIDQEFKTFLGILLNPQDWVVHPVLPMIVSLFQHGPLSRM</sequence>
<organism evidence="2 3">
    <name type="scientific">Rubus argutus</name>
    <name type="common">Southern blackberry</name>
    <dbReference type="NCBI Taxonomy" id="59490"/>
    <lineage>
        <taxon>Eukaryota</taxon>
        <taxon>Viridiplantae</taxon>
        <taxon>Streptophyta</taxon>
        <taxon>Embryophyta</taxon>
        <taxon>Tracheophyta</taxon>
        <taxon>Spermatophyta</taxon>
        <taxon>Magnoliopsida</taxon>
        <taxon>eudicotyledons</taxon>
        <taxon>Gunneridae</taxon>
        <taxon>Pentapetalae</taxon>
        <taxon>rosids</taxon>
        <taxon>fabids</taxon>
        <taxon>Rosales</taxon>
        <taxon>Rosaceae</taxon>
        <taxon>Rosoideae</taxon>
        <taxon>Rosoideae incertae sedis</taxon>
        <taxon>Rubus</taxon>
    </lineage>
</organism>
<gene>
    <name evidence="2" type="ORF">M0R45_015168</name>
</gene>
<reference evidence="2 3" key="1">
    <citation type="journal article" date="2023" name="G3 (Bethesda)">
        <title>A chromosome-length genome assembly and annotation of blackberry (Rubus argutus, cv. 'Hillquist').</title>
        <authorList>
            <person name="Bruna T."/>
            <person name="Aryal R."/>
            <person name="Dudchenko O."/>
            <person name="Sargent D.J."/>
            <person name="Mead D."/>
            <person name="Buti M."/>
            <person name="Cavallini A."/>
            <person name="Hytonen T."/>
            <person name="Andres J."/>
            <person name="Pham M."/>
            <person name="Weisz D."/>
            <person name="Mascagni F."/>
            <person name="Usai G."/>
            <person name="Natali L."/>
            <person name="Bassil N."/>
            <person name="Fernandez G.E."/>
            <person name="Lomsadze A."/>
            <person name="Armour M."/>
            <person name="Olukolu B."/>
            <person name="Poorten T."/>
            <person name="Britton C."/>
            <person name="Davik J."/>
            <person name="Ashrafi H."/>
            <person name="Aiden E.L."/>
            <person name="Borodovsky M."/>
            <person name="Worthington M."/>
        </authorList>
    </citation>
    <scope>NUCLEOTIDE SEQUENCE [LARGE SCALE GENOMIC DNA]</scope>
    <source>
        <strain evidence="2">PI 553951</strain>
    </source>
</reference>
<dbReference type="GO" id="GO:0010073">
    <property type="term" value="P:meristem maintenance"/>
    <property type="evidence" value="ECO:0007669"/>
    <property type="project" value="InterPro"/>
</dbReference>
<feature type="domain" description="Aminotransferase-like plant mobile" evidence="1">
    <location>
        <begin position="103"/>
        <end position="409"/>
    </location>
</feature>
<dbReference type="InterPro" id="IPR019557">
    <property type="entry name" value="AminoTfrase-like_pln_mobile"/>
</dbReference>
<dbReference type="InterPro" id="IPR044824">
    <property type="entry name" value="MAIN-like"/>
</dbReference>
<evidence type="ECO:0000313" key="3">
    <source>
        <dbReference type="Proteomes" id="UP001457282"/>
    </source>
</evidence>
<dbReference type="Proteomes" id="UP001457282">
    <property type="component" value="Unassembled WGS sequence"/>
</dbReference>
<dbReference type="PANTHER" id="PTHR46033">
    <property type="entry name" value="PROTEIN MAIN-LIKE 2"/>
    <property type="match status" value="1"/>
</dbReference>
<accession>A0AAW1XQV1</accession>
<name>A0AAW1XQV1_RUBAR</name>
<dbReference type="EMBL" id="JBEDUW010000003">
    <property type="protein sequence ID" value="KAK9938428.1"/>
    <property type="molecule type" value="Genomic_DNA"/>
</dbReference>
<dbReference type="Pfam" id="PF10536">
    <property type="entry name" value="PMD"/>
    <property type="match status" value="1"/>
</dbReference>
<proteinExistence type="predicted"/>
<dbReference type="AlphaFoldDB" id="A0AAW1XQV1"/>
<protein>
    <recommendedName>
        <fullName evidence="1">Aminotransferase-like plant mobile domain-containing protein</fullName>
    </recommendedName>
</protein>